<evidence type="ECO:0000313" key="3">
    <source>
        <dbReference type="Proteomes" id="UP000305948"/>
    </source>
</evidence>
<feature type="region of interest" description="Disordered" evidence="1">
    <location>
        <begin position="115"/>
        <end position="150"/>
    </location>
</feature>
<organism evidence="2 3">
    <name type="scientific">Heliocybe sulcata</name>
    <dbReference type="NCBI Taxonomy" id="5364"/>
    <lineage>
        <taxon>Eukaryota</taxon>
        <taxon>Fungi</taxon>
        <taxon>Dikarya</taxon>
        <taxon>Basidiomycota</taxon>
        <taxon>Agaricomycotina</taxon>
        <taxon>Agaricomycetes</taxon>
        <taxon>Gloeophyllales</taxon>
        <taxon>Gloeophyllaceae</taxon>
        <taxon>Heliocybe</taxon>
    </lineage>
</organism>
<proteinExistence type="predicted"/>
<dbReference type="EMBL" id="ML213526">
    <property type="protein sequence ID" value="TFK47048.1"/>
    <property type="molecule type" value="Genomic_DNA"/>
</dbReference>
<feature type="compositionally biased region" description="Polar residues" evidence="1">
    <location>
        <begin position="167"/>
        <end position="178"/>
    </location>
</feature>
<dbReference type="Proteomes" id="UP000305948">
    <property type="component" value="Unassembled WGS sequence"/>
</dbReference>
<dbReference type="AlphaFoldDB" id="A0A5C3MTF3"/>
<evidence type="ECO:0000256" key="1">
    <source>
        <dbReference type="SAM" id="MobiDB-lite"/>
    </source>
</evidence>
<feature type="compositionally biased region" description="Polar residues" evidence="1">
    <location>
        <begin position="256"/>
        <end position="270"/>
    </location>
</feature>
<sequence length="276" mass="28322">MVSIIYRSVLIMSLVPRRTLCGPVLAARGTFIASARGEIIALSWEGLVIRSAADFVLASMTVAEEWRRCVASASCSGIVTAGAQFSWSPDSLLPRAEAARARELTLVPSALDDVSASPAESRTSSDSIKGSGKANSRNRSAPEPSTSSVSVGGCNDCEALSSPCPAVSTTSTRANRLCSSRDGHGSSSRLKAEGSSGAVVTSVPEPISIPAPACSTKSCRAMSISPGACPPLISHPTIPPVSQPSELPNDIISDISGVSSPSENPPSAKSTPFKPL</sequence>
<gene>
    <name evidence="2" type="ORF">OE88DRAFT_851889</name>
</gene>
<reference evidence="2 3" key="1">
    <citation type="journal article" date="2019" name="Nat. Ecol. Evol.">
        <title>Megaphylogeny resolves global patterns of mushroom evolution.</title>
        <authorList>
            <person name="Varga T."/>
            <person name="Krizsan K."/>
            <person name="Foldi C."/>
            <person name="Dima B."/>
            <person name="Sanchez-Garcia M."/>
            <person name="Sanchez-Ramirez S."/>
            <person name="Szollosi G.J."/>
            <person name="Szarkandi J.G."/>
            <person name="Papp V."/>
            <person name="Albert L."/>
            <person name="Andreopoulos W."/>
            <person name="Angelini C."/>
            <person name="Antonin V."/>
            <person name="Barry K.W."/>
            <person name="Bougher N.L."/>
            <person name="Buchanan P."/>
            <person name="Buyck B."/>
            <person name="Bense V."/>
            <person name="Catcheside P."/>
            <person name="Chovatia M."/>
            <person name="Cooper J."/>
            <person name="Damon W."/>
            <person name="Desjardin D."/>
            <person name="Finy P."/>
            <person name="Geml J."/>
            <person name="Haridas S."/>
            <person name="Hughes K."/>
            <person name="Justo A."/>
            <person name="Karasinski D."/>
            <person name="Kautmanova I."/>
            <person name="Kiss B."/>
            <person name="Kocsube S."/>
            <person name="Kotiranta H."/>
            <person name="LaButti K.M."/>
            <person name="Lechner B.E."/>
            <person name="Liimatainen K."/>
            <person name="Lipzen A."/>
            <person name="Lukacs Z."/>
            <person name="Mihaltcheva S."/>
            <person name="Morgado L.N."/>
            <person name="Niskanen T."/>
            <person name="Noordeloos M.E."/>
            <person name="Ohm R.A."/>
            <person name="Ortiz-Santana B."/>
            <person name="Ovrebo C."/>
            <person name="Racz N."/>
            <person name="Riley R."/>
            <person name="Savchenko A."/>
            <person name="Shiryaev A."/>
            <person name="Soop K."/>
            <person name="Spirin V."/>
            <person name="Szebenyi C."/>
            <person name="Tomsovsky M."/>
            <person name="Tulloss R.E."/>
            <person name="Uehling J."/>
            <person name="Grigoriev I.V."/>
            <person name="Vagvolgyi C."/>
            <person name="Papp T."/>
            <person name="Martin F.M."/>
            <person name="Miettinen O."/>
            <person name="Hibbett D.S."/>
            <person name="Nagy L.G."/>
        </authorList>
    </citation>
    <scope>NUCLEOTIDE SEQUENCE [LARGE SCALE GENOMIC DNA]</scope>
    <source>
        <strain evidence="2 3">OMC1185</strain>
    </source>
</reference>
<feature type="region of interest" description="Disordered" evidence="1">
    <location>
        <begin position="235"/>
        <end position="276"/>
    </location>
</feature>
<feature type="compositionally biased region" description="Polar residues" evidence="1">
    <location>
        <begin position="118"/>
        <end position="150"/>
    </location>
</feature>
<evidence type="ECO:0000313" key="2">
    <source>
        <dbReference type="EMBL" id="TFK47048.1"/>
    </source>
</evidence>
<feature type="region of interest" description="Disordered" evidence="1">
    <location>
        <begin position="163"/>
        <end position="200"/>
    </location>
</feature>
<accession>A0A5C3MTF3</accession>
<keyword evidence="3" id="KW-1185">Reference proteome</keyword>
<name>A0A5C3MTF3_9AGAM</name>
<protein>
    <submittedName>
        <fullName evidence="2">Uncharacterized protein</fullName>
    </submittedName>
</protein>